<dbReference type="FunFam" id="3.40.50.150:FF:000003">
    <property type="entry name" value="Blast:Protein arginine N-methyltransferase 1"/>
    <property type="match status" value="1"/>
</dbReference>
<dbReference type="SUPFAM" id="SSF53335">
    <property type="entry name" value="S-adenosyl-L-methionine-dependent methyltransferases"/>
    <property type="match status" value="1"/>
</dbReference>
<dbReference type="AlphaFoldDB" id="A0A8H3BUV3"/>
<organism evidence="11 12">
    <name type="scientific">Rhizoctonia solani</name>
    <dbReference type="NCBI Taxonomy" id="456999"/>
    <lineage>
        <taxon>Eukaryota</taxon>
        <taxon>Fungi</taxon>
        <taxon>Dikarya</taxon>
        <taxon>Basidiomycota</taxon>
        <taxon>Agaricomycotina</taxon>
        <taxon>Agaricomycetes</taxon>
        <taxon>Cantharellales</taxon>
        <taxon>Ceratobasidiaceae</taxon>
        <taxon>Rhizoctonia</taxon>
    </lineage>
</organism>
<evidence type="ECO:0000256" key="2">
    <source>
        <dbReference type="ARBA" id="ARBA00022603"/>
    </source>
</evidence>
<keyword evidence="8" id="KW-0472">Membrane</keyword>
<keyword evidence="8" id="KW-1133">Transmembrane helix</keyword>
<feature type="compositionally biased region" description="Basic and acidic residues" evidence="7">
    <location>
        <begin position="440"/>
        <end position="466"/>
    </location>
</feature>
<evidence type="ECO:0000313" key="12">
    <source>
        <dbReference type="Proteomes" id="UP000663888"/>
    </source>
</evidence>
<feature type="compositionally biased region" description="Polar residues" evidence="7">
    <location>
        <begin position="610"/>
        <end position="638"/>
    </location>
</feature>
<feature type="domain" description="Methyltransferase" evidence="9">
    <location>
        <begin position="66"/>
        <end position="162"/>
    </location>
</feature>
<evidence type="ECO:0000259" key="9">
    <source>
        <dbReference type="Pfam" id="PF13649"/>
    </source>
</evidence>
<dbReference type="CDD" id="cd02440">
    <property type="entry name" value="AdoMet_MTases"/>
    <property type="match status" value="1"/>
</dbReference>
<dbReference type="Proteomes" id="UP000663888">
    <property type="component" value="Unassembled WGS sequence"/>
</dbReference>
<dbReference type="EMBL" id="CAJMWX010001103">
    <property type="protein sequence ID" value="CAE6467713.1"/>
    <property type="molecule type" value="Genomic_DNA"/>
</dbReference>
<dbReference type="GO" id="GO:0035242">
    <property type="term" value="F:protein-arginine omega-N asymmetric methyltransferase activity"/>
    <property type="evidence" value="ECO:0007669"/>
    <property type="project" value="UniProtKB-EC"/>
</dbReference>
<keyword evidence="4 6" id="KW-0949">S-adenosyl-L-methionine</keyword>
<dbReference type="Gene3D" id="2.70.160.11">
    <property type="entry name" value="Hnrnp arginine n-methyltransferase1"/>
    <property type="match status" value="1"/>
</dbReference>
<dbReference type="InterPro" id="IPR029063">
    <property type="entry name" value="SAM-dependent_MTases_sf"/>
</dbReference>
<feature type="region of interest" description="Disordered" evidence="7">
    <location>
        <begin position="964"/>
        <end position="1000"/>
    </location>
</feature>
<feature type="region of interest" description="Disordered" evidence="7">
    <location>
        <begin position="903"/>
        <end position="952"/>
    </location>
</feature>
<feature type="region of interest" description="Disordered" evidence="7">
    <location>
        <begin position="705"/>
        <end position="758"/>
    </location>
</feature>
<comment type="catalytic activity">
    <reaction evidence="5">
        <text>L-arginyl-[protein] + S-adenosyl-L-methionine = N(omega)-methyl-L-arginyl-[protein] + S-adenosyl-L-homocysteine + H(+)</text>
        <dbReference type="Rhea" id="RHEA:48100"/>
        <dbReference type="Rhea" id="RHEA-COMP:10532"/>
        <dbReference type="Rhea" id="RHEA-COMP:11990"/>
        <dbReference type="ChEBI" id="CHEBI:15378"/>
        <dbReference type="ChEBI" id="CHEBI:29965"/>
        <dbReference type="ChEBI" id="CHEBI:57856"/>
        <dbReference type="ChEBI" id="CHEBI:59789"/>
        <dbReference type="ChEBI" id="CHEBI:65280"/>
    </reaction>
    <physiologicalReaction direction="left-to-right" evidence="5">
        <dbReference type="Rhea" id="RHEA:48101"/>
    </physiologicalReaction>
</comment>
<dbReference type="GO" id="GO:0032259">
    <property type="term" value="P:methylation"/>
    <property type="evidence" value="ECO:0007669"/>
    <property type="project" value="UniProtKB-KW"/>
</dbReference>
<feature type="region of interest" description="Disordered" evidence="7">
    <location>
        <begin position="437"/>
        <end position="466"/>
    </location>
</feature>
<keyword evidence="8" id="KW-0812">Transmembrane</keyword>
<proteinExistence type="predicted"/>
<evidence type="ECO:0000256" key="8">
    <source>
        <dbReference type="SAM" id="Phobius"/>
    </source>
</evidence>
<keyword evidence="3 6" id="KW-0808">Transferase</keyword>
<dbReference type="GO" id="GO:0005634">
    <property type="term" value="C:nucleus"/>
    <property type="evidence" value="ECO:0007669"/>
    <property type="project" value="TreeGrafter"/>
</dbReference>
<dbReference type="Gene3D" id="3.40.50.150">
    <property type="entry name" value="Vaccinia Virus protein VP39"/>
    <property type="match status" value="1"/>
</dbReference>
<accession>A0A8H3BUV3</accession>
<dbReference type="PROSITE" id="PS51678">
    <property type="entry name" value="SAM_MT_PRMT"/>
    <property type="match status" value="1"/>
</dbReference>
<evidence type="ECO:0000259" key="10">
    <source>
        <dbReference type="Pfam" id="PF22528"/>
    </source>
</evidence>
<comment type="caution">
    <text evidence="11">The sequence shown here is derived from an EMBL/GenBank/DDBJ whole genome shotgun (WGS) entry which is preliminary data.</text>
</comment>
<feature type="domain" description="Protein arginine N-methyltransferase" evidence="10">
    <location>
        <begin position="168"/>
        <end position="330"/>
    </location>
</feature>
<name>A0A8H3BUV3_9AGAM</name>
<feature type="region of interest" description="Disordered" evidence="7">
    <location>
        <begin position="610"/>
        <end position="659"/>
    </location>
</feature>
<dbReference type="PANTHER" id="PTHR11006:SF53">
    <property type="entry name" value="PROTEIN ARGININE N-METHYLTRANSFERASE 3"/>
    <property type="match status" value="1"/>
</dbReference>
<evidence type="ECO:0000256" key="6">
    <source>
        <dbReference type="PROSITE-ProRule" id="PRU01015"/>
    </source>
</evidence>
<sequence>MADNQPSTSAMEDVQVSSENMTSKDYYADSYAHFGIHEEMLKDTVRTTSYRNAMYNNAHLFKGKTVLDVGCGTGILSMFAAKAGAKHVVGIDMSNIIDQAQKIIEANGFKDTITLVKGKLEESELPFKQFDIIVSEWMGYFLLYESMLDTVLLARDKYLAPEGLLFPDTATIYLAAIEDQDYKEEKINFWDNVYGFDFSCIKDIALREPLVDTVDLKAVVTKPCAIKHIDLRTVKKEDLTFSSDFTLVAERVDYIHAFLAWFDICFDAAHKPVKFSTGPHAKYTHWKQTVFYTKDVIPVKAGDEIVGTLTCAPNQRNNRDLDISIKYESKADRPASDFIQYKIQEEQSSEVNTSQLIALITAIRKREPSKGLFSTIELESGSSKYVGNQLDLRVLGMATSERSSVEMADGNPSSARRMRMGFPSTGGVGANAAMVPSQMEETKPNDRRRPKEECFRSQGEADRREDDLTAKIAPSVIAHPHDFIRVNDFEFQPSACFIIRPVRCTAFISAYCFIPACSFTVPYGACGAGTVIALSTVLPVIIILLLGVIIYLLRTRNRPRPEGSPKDQENEFPMTDIRGAARSFDALEHRAVSPFDLSLHDLLFGRSANNSKPETTSIRSHASSDSGHTTSNVHANQPTVPPIAITRAPDPDPPPTPVLAVRYPSKHITGLSKPGNRTSIYVDRTSIDTGSGAASSIVFARPAVTEEDSSIGRPSQEESVSQLGFGTGRTSRDKFAQSRRASRDDSPITAGPSSGRASAAETLATGGDVGPGSKALKLLAIGPPTRAHARSHSQPASTYSLPSLQITPWTRVGQAPGELNIRSPMVPALVQESQQRPRPQRIYSHRVSASLSAPINASSRLPSTLAPPPAPLPKEQDRKPLSIVVPPQLGAPIRPVAELAALQTPSTPPQQTPRINTPRTAVPRTPASPLSIQDALGLPRPRGMSDLAEPSPEIRERILRLLGRLPEEAASSNPGSQDVDGRRRSGDVRRTRSEGELQGQ</sequence>
<evidence type="ECO:0000256" key="1">
    <source>
        <dbReference type="ARBA" id="ARBA00011925"/>
    </source>
</evidence>
<dbReference type="OrthoDB" id="308440at2759"/>
<reference evidence="11" key="1">
    <citation type="submission" date="2021-01" db="EMBL/GenBank/DDBJ databases">
        <authorList>
            <person name="Kaushik A."/>
        </authorList>
    </citation>
    <scope>NUCLEOTIDE SEQUENCE</scope>
    <source>
        <strain evidence="11">AG4-R118</strain>
    </source>
</reference>
<dbReference type="EC" id="2.1.1.319" evidence="1"/>
<feature type="compositionally biased region" description="Basic and acidic residues" evidence="7">
    <location>
        <begin position="730"/>
        <end position="746"/>
    </location>
</feature>
<dbReference type="InterPro" id="IPR025799">
    <property type="entry name" value="Arg_MeTrfase"/>
</dbReference>
<feature type="compositionally biased region" description="Basic and acidic residues" evidence="7">
    <location>
        <begin position="979"/>
        <end position="1000"/>
    </location>
</feature>
<evidence type="ECO:0000256" key="3">
    <source>
        <dbReference type="ARBA" id="ARBA00022679"/>
    </source>
</evidence>
<dbReference type="Pfam" id="PF13649">
    <property type="entry name" value="Methyltransf_25"/>
    <property type="match status" value="1"/>
</dbReference>
<dbReference type="InterPro" id="IPR055135">
    <property type="entry name" value="PRMT_dom"/>
</dbReference>
<protein>
    <recommendedName>
        <fullName evidence="1">type I protein arginine methyltransferase</fullName>
        <ecNumber evidence="1">2.1.1.319</ecNumber>
    </recommendedName>
</protein>
<evidence type="ECO:0000256" key="4">
    <source>
        <dbReference type="ARBA" id="ARBA00022691"/>
    </source>
</evidence>
<evidence type="ECO:0000256" key="5">
    <source>
        <dbReference type="ARBA" id="ARBA00049303"/>
    </source>
</evidence>
<dbReference type="Pfam" id="PF22528">
    <property type="entry name" value="PRMT_C"/>
    <property type="match status" value="1"/>
</dbReference>
<feature type="transmembrane region" description="Helical" evidence="8">
    <location>
        <begin position="531"/>
        <end position="553"/>
    </location>
</feature>
<dbReference type="FunFam" id="2.70.160.11:FF:000001">
    <property type="entry name" value="Blast:Protein arginine N-methyltransferase 1"/>
    <property type="match status" value="1"/>
</dbReference>
<dbReference type="InterPro" id="IPR041698">
    <property type="entry name" value="Methyltransf_25"/>
</dbReference>
<gene>
    <name evidence="11" type="ORF">RDB_LOCUS101409</name>
</gene>
<evidence type="ECO:0000313" key="11">
    <source>
        <dbReference type="EMBL" id="CAE6467713.1"/>
    </source>
</evidence>
<dbReference type="GO" id="GO:0042054">
    <property type="term" value="F:histone methyltransferase activity"/>
    <property type="evidence" value="ECO:0007669"/>
    <property type="project" value="TreeGrafter"/>
</dbReference>
<dbReference type="PANTHER" id="PTHR11006">
    <property type="entry name" value="PROTEIN ARGININE N-METHYLTRANSFERASE"/>
    <property type="match status" value="1"/>
</dbReference>
<feature type="region of interest" description="Disordered" evidence="7">
    <location>
        <begin position="858"/>
        <end position="879"/>
    </location>
</feature>
<keyword evidence="2 6" id="KW-0489">Methyltransferase</keyword>
<evidence type="ECO:0000256" key="7">
    <source>
        <dbReference type="SAM" id="MobiDB-lite"/>
    </source>
</evidence>